<dbReference type="SUPFAM" id="SSF57184">
    <property type="entry name" value="Growth factor receptor domain"/>
    <property type="match status" value="1"/>
</dbReference>
<keyword evidence="3" id="KW-1185">Reference proteome</keyword>
<dbReference type="OrthoDB" id="2412683at2759"/>
<evidence type="ECO:0000313" key="3">
    <source>
        <dbReference type="Proteomes" id="UP000265703"/>
    </source>
</evidence>
<dbReference type="STRING" id="658196.A0A397SVC6"/>
<evidence type="ECO:0000313" key="2">
    <source>
        <dbReference type="EMBL" id="RIA87965.1"/>
    </source>
</evidence>
<feature type="domain" description="Protein kinase" evidence="1">
    <location>
        <begin position="540"/>
        <end position="804"/>
    </location>
</feature>
<comment type="caution">
    <text evidence="2">The sequence shown here is derived from an EMBL/GenBank/DDBJ whole genome shotgun (WGS) entry which is preliminary data.</text>
</comment>
<sequence length="895" mass="104774">MSFQNNLLNKEPDKCEECGEQCKVIFDTEYQWCDLCESINCFTDWTSGNKKIDEFIRENQINFNKFVDMIVLGWVPYNQFKNIKEMGKDSETILYSAIWKNGPLYYKFNKGWIKDSDKKVDLKCFYNSQNNINEFLNEVKKYSISSRSVDVIYGISQNPDTKDYIMILNNSYCGECDKIYSKIDYKWCKSCQINNLNNNFINWTSGNKKIDDLIQEKQLNIDEHDDVSFEWIPYNQFKNTKEIGKDNENTLYSAIWMDGPLYYEYNKGQMRNSDKKVNLKCFYNSQNITNEFLNEVKKYSTKRNATDVIYGISKSPDTNDYIIVLTEIYCEECGKEYTELPSKWCTCIINNLKNNFTNWTSGNQKIDDFIQEKQLNFSILDVVFEWIPYNQFNNIKEIGKDNKITLYSAIWENGKTRNPDKKVDLKCFYNSQNMTDEFLNEVKKYPTKRNATDVIYGISKNPDTNDYIIILNDNYCETCGKKYTSISSKWCKSCQLDNLINDFANWTSGNKNVDNLIQEAQLNIKEFNDILFQWIPYNQFSNFKEIGKGGFATVYSAIWKGFLEFNEKEKKYTKSGIKVALKCLHNSENISKEFLNEVKAHLVRKTAQIISIYGISQNPDTKEYIMVLEYAENGSLNGWVKKKYEDFNWERKIDILDSILYGLKEIHQKNMVHRDFHTGNILVKDSEECYYISDMGLCGEVGNMDETKVFGVMPYVAPEVLNGKSYTQAADIYSFGMLMYYIATGRQPFSNYAHDNILALNICNGIRPEIKESEAPKCYIDLMKRCWNSNPSFRPSITEIHKFIKLFINSYNGSYAKVNFNVNLENNEMQNDEIDKQFKEAEKYRQANLSNIENNQSAQAVYTSRLLNPYTKDLPKYDNVNDSSVEIIDFTNFQI</sequence>
<dbReference type="PANTHER" id="PTHR44329:SF297">
    <property type="entry name" value="RECEPTOR-INTERACTING SERINE_THREONINE-PROTEIN KINASE 3"/>
    <property type="match status" value="1"/>
</dbReference>
<dbReference type="AlphaFoldDB" id="A0A397SVC6"/>
<dbReference type="InterPro" id="IPR051681">
    <property type="entry name" value="Ser/Thr_Kinases-Pseudokinases"/>
</dbReference>
<dbReference type="SUPFAM" id="SSF56112">
    <property type="entry name" value="Protein kinase-like (PK-like)"/>
    <property type="match status" value="1"/>
</dbReference>
<dbReference type="GO" id="GO:0004674">
    <property type="term" value="F:protein serine/threonine kinase activity"/>
    <property type="evidence" value="ECO:0007669"/>
    <property type="project" value="TreeGrafter"/>
</dbReference>
<keyword evidence="2" id="KW-0808">Transferase</keyword>
<dbReference type="Pfam" id="PF07714">
    <property type="entry name" value="PK_Tyr_Ser-Thr"/>
    <property type="match status" value="1"/>
</dbReference>
<dbReference type="EMBL" id="QKYT01000284">
    <property type="protein sequence ID" value="RIA87965.1"/>
    <property type="molecule type" value="Genomic_DNA"/>
</dbReference>
<dbReference type="Gene3D" id="1.10.510.10">
    <property type="entry name" value="Transferase(Phosphotransferase) domain 1"/>
    <property type="match status" value="1"/>
</dbReference>
<reference evidence="2 3" key="1">
    <citation type="submission" date="2018-06" db="EMBL/GenBank/DDBJ databases">
        <title>Comparative genomics reveals the genomic features of Rhizophagus irregularis, R. cerebriforme, R. diaphanum and Gigaspora rosea, and their symbiotic lifestyle signature.</title>
        <authorList>
            <person name="Morin E."/>
            <person name="San Clemente H."/>
            <person name="Chen E.C.H."/>
            <person name="De La Providencia I."/>
            <person name="Hainaut M."/>
            <person name="Kuo A."/>
            <person name="Kohler A."/>
            <person name="Murat C."/>
            <person name="Tang N."/>
            <person name="Roy S."/>
            <person name="Loubradou J."/>
            <person name="Henrissat B."/>
            <person name="Grigoriev I.V."/>
            <person name="Corradi N."/>
            <person name="Roux C."/>
            <person name="Martin F.M."/>
        </authorList>
    </citation>
    <scope>NUCLEOTIDE SEQUENCE [LARGE SCALE GENOMIC DNA]</scope>
    <source>
        <strain evidence="2 3">DAOM 227022</strain>
    </source>
</reference>
<dbReference type="PROSITE" id="PS50011">
    <property type="entry name" value="PROTEIN_KINASE_DOM"/>
    <property type="match status" value="1"/>
</dbReference>
<dbReference type="PANTHER" id="PTHR44329">
    <property type="entry name" value="SERINE/THREONINE-PROTEIN KINASE TNNI3K-RELATED"/>
    <property type="match status" value="1"/>
</dbReference>
<dbReference type="InterPro" id="IPR011009">
    <property type="entry name" value="Kinase-like_dom_sf"/>
</dbReference>
<organism evidence="2 3">
    <name type="scientific">Glomus cerebriforme</name>
    <dbReference type="NCBI Taxonomy" id="658196"/>
    <lineage>
        <taxon>Eukaryota</taxon>
        <taxon>Fungi</taxon>
        <taxon>Fungi incertae sedis</taxon>
        <taxon>Mucoromycota</taxon>
        <taxon>Glomeromycotina</taxon>
        <taxon>Glomeromycetes</taxon>
        <taxon>Glomerales</taxon>
        <taxon>Glomeraceae</taxon>
        <taxon>Glomus</taxon>
    </lineage>
</organism>
<evidence type="ECO:0000259" key="1">
    <source>
        <dbReference type="PROSITE" id="PS50011"/>
    </source>
</evidence>
<dbReference type="InterPro" id="IPR009030">
    <property type="entry name" value="Growth_fac_rcpt_cys_sf"/>
</dbReference>
<accession>A0A397SVC6</accession>
<dbReference type="GO" id="GO:0005524">
    <property type="term" value="F:ATP binding"/>
    <property type="evidence" value="ECO:0007669"/>
    <property type="project" value="InterPro"/>
</dbReference>
<dbReference type="InterPro" id="IPR001245">
    <property type="entry name" value="Ser-Thr/Tyr_kinase_cat_dom"/>
</dbReference>
<name>A0A397SVC6_9GLOM</name>
<protein>
    <submittedName>
        <fullName evidence="2">Kinase-like domain-containing protein</fullName>
    </submittedName>
</protein>
<proteinExistence type="predicted"/>
<dbReference type="InterPro" id="IPR000719">
    <property type="entry name" value="Prot_kinase_dom"/>
</dbReference>
<keyword evidence="2" id="KW-0418">Kinase</keyword>
<dbReference type="PRINTS" id="PR00109">
    <property type="entry name" value="TYRKINASE"/>
</dbReference>
<dbReference type="Proteomes" id="UP000265703">
    <property type="component" value="Unassembled WGS sequence"/>
</dbReference>
<gene>
    <name evidence="2" type="ORF">C1645_261709</name>
</gene>